<keyword evidence="11" id="KW-0325">Glycoprotein</keyword>
<evidence type="ECO:0000256" key="7">
    <source>
        <dbReference type="ARBA" id="ARBA00022989"/>
    </source>
</evidence>
<dbReference type="InterPro" id="IPR038126">
    <property type="entry name" value="RAMP_sf"/>
</dbReference>
<evidence type="ECO:0000256" key="11">
    <source>
        <dbReference type="ARBA" id="ARBA00023180"/>
    </source>
</evidence>
<protein>
    <recommendedName>
        <fullName evidence="12">Receptor activity-modifying protein 3</fullName>
    </recommendedName>
</protein>
<dbReference type="GO" id="GO:0006886">
    <property type="term" value="P:intracellular protein transport"/>
    <property type="evidence" value="ECO:0007669"/>
    <property type="project" value="InterPro"/>
</dbReference>
<feature type="region of interest" description="Disordered" evidence="13">
    <location>
        <begin position="17"/>
        <end position="37"/>
    </location>
</feature>
<evidence type="ECO:0000256" key="10">
    <source>
        <dbReference type="ARBA" id="ARBA00023170"/>
    </source>
</evidence>
<evidence type="ECO:0000256" key="3">
    <source>
        <dbReference type="ARBA" id="ARBA00022448"/>
    </source>
</evidence>
<proteinExistence type="inferred from homology"/>
<evidence type="ECO:0000256" key="2">
    <source>
        <dbReference type="ARBA" id="ARBA00007087"/>
    </source>
</evidence>
<dbReference type="RefSeq" id="XP_028346042.1">
    <property type="nucleotide sequence ID" value="XM_028490241.2"/>
</dbReference>
<dbReference type="GO" id="GO:0007186">
    <property type="term" value="P:G protein-coupled receptor signaling pathway"/>
    <property type="evidence" value="ECO:0007669"/>
    <property type="project" value="TreeGrafter"/>
</dbReference>
<evidence type="ECO:0000256" key="4">
    <source>
        <dbReference type="ARBA" id="ARBA00022475"/>
    </source>
</evidence>
<evidence type="ECO:0000313" key="15">
    <source>
        <dbReference type="Proteomes" id="UP000248484"/>
    </source>
</evidence>
<dbReference type="FunFam" id="1.10.150.510:FF:000001">
    <property type="entry name" value="Receptor activity modifying protein 3"/>
    <property type="match status" value="1"/>
</dbReference>
<dbReference type="GO" id="GO:0072659">
    <property type="term" value="P:protein localization to plasma membrane"/>
    <property type="evidence" value="ECO:0007669"/>
    <property type="project" value="TreeGrafter"/>
</dbReference>
<gene>
    <name evidence="16" type="primary">RAMP3</name>
</gene>
<keyword evidence="4" id="KW-1003">Cell membrane</keyword>
<evidence type="ECO:0000256" key="5">
    <source>
        <dbReference type="ARBA" id="ARBA00022692"/>
    </source>
</evidence>
<comment type="similarity">
    <text evidence="2">Belongs to the RAMP family.</text>
</comment>
<evidence type="ECO:0000256" key="6">
    <source>
        <dbReference type="ARBA" id="ARBA00022729"/>
    </source>
</evidence>
<comment type="subcellular location">
    <subcellularLocation>
        <location evidence="1">Cell membrane</location>
        <topology evidence="1">Single-pass type I membrane protein</topology>
    </subcellularLocation>
</comment>
<evidence type="ECO:0000256" key="14">
    <source>
        <dbReference type="SAM" id="Phobius"/>
    </source>
</evidence>
<keyword evidence="6" id="KW-0732">Signal</keyword>
<keyword evidence="8 14" id="KW-0472">Membrane</keyword>
<feature type="transmembrane region" description="Helical" evidence="14">
    <location>
        <begin position="200"/>
        <end position="221"/>
    </location>
</feature>
<keyword evidence="5 14" id="KW-0812">Transmembrane</keyword>
<dbReference type="InParanoid" id="A0A455BB99"/>
<keyword evidence="9" id="KW-1015">Disulfide bond</keyword>
<dbReference type="Pfam" id="PF04901">
    <property type="entry name" value="RAMP"/>
    <property type="match status" value="1"/>
</dbReference>
<accession>A0A455BB99</accession>
<dbReference type="GO" id="GO:0015026">
    <property type="term" value="F:coreceptor activity"/>
    <property type="evidence" value="ECO:0007669"/>
    <property type="project" value="InterPro"/>
</dbReference>
<name>A0A455BB99_PHYMC</name>
<dbReference type="GO" id="GO:0009986">
    <property type="term" value="C:cell surface"/>
    <property type="evidence" value="ECO:0007669"/>
    <property type="project" value="TreeGrafter"/>
</dbReference>
<dbReference type="Proteomes" id="UP000248484">
    <property type="component" value="Chromosome 5"/>
</dbReference>
<dbReference type="PANTHER" id="PTHR14076">
    <property type="entry name" value="RECEPTOR ACTIVITY MODIFYING PROTEIN RAMP"/>
    <property type="match status" value="1"/>
</dbReference>
<evidence type="ECO:0000313" key="16">
    <source>
        <dbReference type="RefSeq" id="XP_028346042.1"/>
    </source>
</evidence>
<dbReference type="GO" id="GO:0008277">
    <property type="term" value="P:regulation of G protein-coupled receptor signaling pathway"/>
    <property type="evidence" value="ECO:0007669"/>
    <property type="project" value="InterPro"/>
</dbReference>
<sequence>MTVRRWTQTTTCQKPWCTEEPRHSTSEAASPDGLAGQVGPPLVSGNVAAKQFPTLTTTFPLCSPTFRCTDVWTFPVLLCWAEEPLLSCGCFTGYKSKGKDKGECPPAGGCNEKRMLALLPHCGKTFAEKMKKVEVWKWCNLSEFIVYYESFTNCTEVETNMVGCYWPNPLAESFIAGVHRRFFRNCSVHGQHWQDPPDGILILLIAVPTLLTLAMTGVVVWHSKRADRLV</sequence>
<evidence type="ECO:0000256" key="8">
    <source>
        <dbReference type="ARBA" id="ARBA00023136"/>
    </source>
</evidence>
<dbReference type="PANTHER" id="PTHR14076:SF2">
    <property type="entry name" value="RECEPTOR ACTIVITY-MODIFYING PROTEIN 3"/>
    <property type="match status" value="1"/>
</dbReference>
<evidence type="ECO:0000256" key="9">
    <source>
        <dbReference type="ARBA" id="ARBA00023157"/>
    </source>
</evidence>
<keyword evidence="10 16" id="KW-0675">Receptor</keyword>
<dbReference type="CTD" id="10268"/>
<dbReference type="Gene3D" id="1.10.150.510">
    <property type="entry name" value="Receptor activity modifying family"/>
    <property type="match status" value="1"/>
</dbReference>
<evidence type="ECO:0000256" key="1">
    <source>
        <dbReference type="ARBA" id="ARBA00004251"/>
    </source>
</evidence>
<keyword evidence="15" id="KW-1185">Reference proteome</keyword>
<organism evidence="15 16">
    <name type="scientific">Physeter macrocephalus</name>
    <name type="common">Sperm whale</name>
    <name type="synonym">Physeter catodon</name>
    <dbReference type="NCBI Taxonomy" id="9755"/>
    <lineage>
        <taxon>Eukaryota</taxon>
        <taxon>Metazoa</taxon>
        <taxon>Chordata</taxon>
        <taxon>Craniata</taxon>
        <taxon>Vertebrata</taxon>
        <taxon>Euteleostomi</taxon>
        <taxon>Mammalia</taxon>
        <taxon>Eutheria</taxon>
        <taxon>Laurasiatheria</taxon>
        <taxon>Artiodactyla</taxon>
        <taxon>Whippomorpha</taxon>
        <taxon>Cetacea</taxon>
        <taxon>Odontoceti</taxon>
        <taxon>Physeteridae</taxon>
        <taxon>Physeter</taxon>
    </lineage>
</organism>
<dbReference type="GO" id="GO:0031623">
    <property type="term" value="P:receptor internalization"/>
    <property type="evidence" value="ECO:0007669"/>
    <property type="project" value="TreeGrafter"/>
</dbReference>
<dbReference type="FunCoup" id="A0A455BB99">
    <property type="interactions" value="199"/>
</dbReference>
<evidence type="ECO:0000256" key="13">
    <source>
        <dbReference type="SAM" id="MobiDB-lite"/>
    </source>
</evidence>
<dbReference type="GO" id="GO:0043235">
    <property type="term" value="C:receptor complex"/>
    <property type="evidence" value="ECO:0007669"/>
    <property type="project" value="TreeGrafter"/>
</dbReference>
<dbReference type="GO" id="GO:0005886">
    <property type="term" value="C:plasma membrane"/>
    <property type="evidence" value="ECO:0007669"/>
    <property type="project" value="UniProtKB-SubCell"/>
</dbReference>
<reference evidence="16" key="1">
    <citation type="submission" date="2025-08" db="UniProtKB">
        <authorList>
            <consortium name="RefSeq"/>
        </authorList>
    </citation>
    <scope>IDENTIFICATION</scope>
    <source>
        <tissue evidence="16">Muscle</tissue>
    </source>
</reference>
<dbReference type="GeneID" id="102980470"/>
<dbReference type="AlphaFoldDB" id="A0A455BB99"/>
<evidence type="ECO:0000256" key="12">
    <source>
        <dbReference type="ARBA" id="ARBA00041072"/>
    </source>
</evidence>
<dbReference type="InterPro" id="IPR006985">
    <property type="entry name" value="RAMP"/>
</dbReference>
<keyword evidence="3" id="KW-0813">Transport</keyword>
<keyword evidence="7 14" id="KW-1133">Transmembrane helix</keyword>
<dbReference type="GO" id="GO:0006816">
    <property type="term" value="P:calcium ion transport"/>
    <property type="evidence" value="ECO:0007669"/>
    <property type="project" value="TreeGrafter"/>
</dbReference>
<dbReference type="GO" id="GO:0032870">
    <property type="term" value="P:cellular response to hormone stimulus"/>
    <property type="evidence" value="ECO:0007669"/>
    <property type="project" value="TreeGrafter"/>
</dbReference>